<evidence type="ECO:0000256" key="3">
    <source>
        <dbReference type="ARBA" id="ARBA00023274"/>
    </source>
</evidence>
<dbReference type="InterPro" id="IPR002222">
    <property type="entry name" value="Ribosomal_uS19"/>
</dbReference>
<dbReference type="InterPro" id="IPR023575">
    <property type="entry name" value="Ribosomal_uS19_SF"/>
</dbReference>
<accession>A0A1B2RYU6</accession>
<dbReference type="GO" id="GO:0006412">
    <property type="term" value="P:translation"/>
    <property type="evidence" value="ECO:0007669"/>
    <property type="project" value="InterPro"/>
</dbReference>
<dbReference type="HAMAP" id="MF_00531">
    <property type="entry name" value="Ribosomal_uS19"/>
    <property type="match status" value="1"/>
</dbReference>
<keyword evidence="5" id="KW-0496">Mitochondrion</keyword>
<dbReference type="SUPFAM" id="SSF54570">
    <property type="entry name" value="Ribosomal protein S19"/>
    <property type="match status" value="1"/>
</dbReference>
<evidence type="ECO:0000313" key="5">
    <source>
        <dbReference type="EMBL" id="AOC61512.1"/>
    </source>
</evidence>
<dbReference type="GO" id="GO:1990904">
    <property type="term" value="C:ribonucleoprotein complex"/>
    <property type="evidence" value="ECO:0007669"/>
    <property type="project" value="UniProtKB-KW"/>
</dbReference>
<dbReference type="GO" id="GO:0005737">
    <property type="term" value="C:cytoplasm"/>
    <property type="evidence" value="ECO:0007669"/>
    <property type="project" value="UniProtKB-ARBA"/>
</dbReference>
<dbReference type="PANTHER" id="PTHR11880:SF8">
    <property type="entry name" value="SMALL RIBOSOMAL SUBUNIT PROTEIN US19M"/>
    <property type="match status" value="1"/>
</dbReference>
<keyword evidence="2 4" id="KW-0689">Ribosomal protein</keyword>
<gene>
    <name evidence="5" type="primary">rps19</name>
</gene>
<dbReference type="PROSITE" id="PS00323">
    <property type="entry name" value="RIBOSOMAL_S19"/>
    <property type="match status" value="1"/>
</dbReference>
<dbReference type="EMBL" id="KX306822">
    <property type="protein sequence ID" value="AOC61512.1"/>
    <property type="molecule type" value="Genomic_DNA"/>
</dbReference>
<dbReference type="InterPro" id="IPR020934">
    <property type="entry name" value="Ribosomal_uS19_CS"/>
</dbReference>
<sequence length="100" mass="11503">MTRSSYKLPYTARSLKTKNCFYQQNSILPSLKENKGGEPPVFSIYQRSSTIIPEMIGNTVKVHSGQKFVKLNITEHTVGYKFGEFAPSKKRALYKKKKKR</sequence>
<dbReference type="GO" id="GO:0003723">
    <property type="term" value="F:RNA binding"/>
    <property type="evidence" value="ECO:0007669"/>
    <property type="project" value="InterPro"/>
</dbReference>
<dbReference type="Gene3D" id="3.30.860.10">
    <property type="entry name" value="30s Ribosomal Protein S19, Chain A"/>
    <property type="match status" value="1"/>
</dbReference>
<dbReference type="PANTHER" id="PTHR11880">
    <property type="entry name" value="RIBOSOMAL PROTEIN S19P FAMILY MEMBER"/>
    <property type="match status" value="1"/>
</dbReference>
<dbReference type="AlphaFoldDB" id="A0A1B2RYU6"/>
<geneLocation type="mitochondrion" evidence="5"/>
<evidence type="ECO:0000256" key="2">
    <source>
        <dbReference type="ARBA" id="ARBA00022980"/>
    </source>
</evidence>
<name>A0A1B2RYU6_9CHLO</name>
<dbReference type="GO" id="GO:0005840">
    <property type="term" value="C:ribosome"/>
    <property type="evidence" value="ECO:0007669"/>
    <property type="project" value="UniProtKB-KW"/>
</dbReference>
<evidence type="ECO:0000256" key="1">
    <source>
        <dbReference type="ARBA" id="ARBA00007345"/>
    </source>
</evidence>
<proteinExistence type="inferred from homology"/>
<protein>
    <submittedName>
        <fullName evidence="5">Ribosomal protein S19</fullName>
    </submittedName>
</protein>
<dbReference type="PRINTS" id="PR00975">
    <property type="entry name" value="RIBOSOMALS19"/>
</dbReference>
<dbReference type="Pfam" id="PF00203">
    <property type="entry name" value="Ribosomal_S19"/>
    <property type="match status" value="1"/>
</dbReference>
<reference evidence="5" key="1">
    <citation type="journal article" date="2016" name="Genome Biol. Evol.">
        <title>Mitochondrion-to-Chloroplast DNA Transfers and Intragenomic Proliferation of Chloroplast Group II Introns in Gloeotilopsis Green Algae (Ulotrichales, Ulvophyceae).</title>
        <authorList>
            <person name="Turmel M."/>
            <person name="Otis C."/>
            <person name="Lemieux C."/>
        </authorList>
    </citation>
    <scope>NUCLEOTIDE SEQUENCE</scope>
</reference>
<dbReference type="GO" id="GO:0003735">
    <property type="term" value="F:structural constituent of ribosome"/>
    <property type="evidence" value="ECO:0007669"/>
    <property type="project" value="InterPro"/>
</dbReference>
<organism evidence="5">
    <name type="scientific">Rhexinema sarcinoideum</name>
    <dbReference type="NCBI Taxonomy" id="43261"/>
    <lineage>
        <taxon>Eukaryota</taxon>
        <taxon>Viridiplantae</taxon>
        <taxon>Chlorophyta</taxon>
        <taxon>core chlorophytes</taxon>
        <taxon>Ulvophyceae</taxon>
        <taxon>OUU clade</taxon>
        <taxon>Ulotrichales</taxon>
        <taxon>Helicodictyaceae</taxon>
        <taxon>Rhexinema</taxon>
    </lineage>
</organism>
<comment type="similarity">
    <text evidence="1 4">Belongs to the universal ribosomal protein uS19 family.</text>
</comment>
<dbReference type="PIRSF" id="PIRSF002144">
    <property type="entry name" value="Ribosomal_S19"/>
    <property type="match status" value="1"/>
</dbReference>
<evidence type="ECO:0000256" key="4">
    <source>
        <dbReference type="RuleBase" id="RU003485"/>
    </source>
</evidence>
<keyword evidence="3 4" id="KW-0687">Ribonucleoprotein</keyword>
<dbReference type="GO" id="GO:0000028">
    <property type="term" value="P:ribosomal small subunit assembly"/>
    <property type="evidence" value="ECO:0007669"/>
    <property type="project" value="TreeGrafter"/>
</dbReference>